<feature type="repeat" description="RCC1" evidence="1">
    <location>
        <begin position="334"/>
        <end position="395"/>
    </location>
</feature>
<dbReference type="AlphaFoldDB" id="A0A5N6U245"/>
<protein>
    <submittedName>
        <fullName evidence="3">Regulator of chromosome condensation 1/beta-lactamase-inhibitor protein II</fullName>
    </submittedName>
</protein>
<dbReference type="PANTHER" id="PTHR47563">
    <property type="entry name" value="PROTEIN FMP25, MITOCHONDRIAL"/>
    <property type="match status" value="1"/>
</dbReference>
<dbReference type="PROSITE" id="PS50012">
    <property type="entry name" value="RCC1_3"/>
    <property type="match status" value="2"/>
</dbReference>
<sequence>MWSTRARQPATNIATILRRLPRTTTRPTVVPWRRCYANNSQRGSEQSRSSHWLRTSLGLAGTGAAAFLAYTYATTDKAETPSDSKVKDLSQVTDPLGSEYVQHKRSLKSPGVYVWGANSHRVADPGSKEKTIKTPRRLSYFDGQVLRDLKLSDKSGAAIAENGDLIQWGKGYSESDYKPTKTLTGKNLTSLCMSSDRILALSSDGNVYSLPIARDDQCGGRKPNEKSWVPFWSGTANVSYRALQPSLKLGEKFTSIKGGLEHALLLTNYGRVFSVASSTESYPSFGQLGVPGLTWATRPKGPVDMCHEIQALKGIKITQIAAGDYHSAVLSKDGSLFTFGDNSFGQLGMEFDSSIPYCDAPTPVPIRSLYKGNIWFPKVTGIAAGGANSFFTVDAQRIVGPGENPSAVRDLDRITADTWTCGRGIWGALGTGKWTHMQDAPTKVRSLSGLFEYEERSKGLTPIRLRDISVGTTHVSAIMNNNTHVDTKPSSSLDDTKDVGFDVLWWGGNEHFQLGTGKRSNQSKPTYIHAPAEGGKEDANSEEARLQIMPRHKGKAGSRTVSMEQRVECGRHISAIYSTV</sequence>
<dbReference type="SUPFAM" id="SSF50985">
    <property type="entry name" value="RCC1/BLIP-II"/>
    <property type="match status" value="1"/>
</dbReference>
<dbReference type="InterPro" id="IPR000408">
    <property type="entry name" value="Reg_chr_condens"/>
</dbReference>
<dbReference type="FunFam" id="2.130.10.30:FF:000027">
    <property type="entry name" value="Protein FMP25, mitochondrial"/>
    <property type="match status" value="1"/>
</dbReference>
<dbReference type="Pfam" id="PF13540">
    <property type="entry name" value="RCC1_2"/>
    <property type="match status" value="1"/>
</dbReference>
<dbReference type="InterPro" id="IPR009091">
    <property type="entry name" value="RCC1/BLIP-II"/>
</dbReference>
<organism evidence="3 4">
    <name type="scientific">Aspergillus avenaceus</name>
    <dbReference type="NCBI Taxonomy" id="36643"/>
    <lineage>
        <taxon>Eukaryota</taxon>
        <taxon>Fungi</taxon>
        <taxon>Dikarya</taxon>
        <taxon>Ascomycota</taxon>
        <taxon>Pezizomycotina</taxon>
        <taxon>Eurotiomycetes</taxon>
        <taxon>Eurotiomycetidae</taxon>
        <taxon>Eurotiales</taxon>
        <taxon>Aspergillaceae</taxon>
        <taxon>Aspergillus</taxon>
        <taxon>Aspergillus subgen. Circumdati</taxon>
    </lineage>
</organism>
<dbReference type="GO" id="GO:0005743">
    <property type="term" value="C:mitochondrial inner membrane"/>
    <property type="evidence" value="ECO:0007669"/>
    <property type="project" value="TreeGrafter"/>
</dbReference>
<gene>
    <name evidence="3" type="ORF">BDV25DRAFT_150632</name>
</gene>
<dbReference type="InterPro" id="IPR053245">
    <property type="entry name" value="MitoProcess-Associated"/>
</dbReference>
<name>A0A5N6U245_ASPAV</name>
<reference evidence="3 4" key="1">
    <citation type="submission" date="2019-04" db="EMBL/GenBank/DDBJ databases">
        <title>Friends and foes A comparative genomics study of 23 Aspergillus species from section Flavi.</title>
        <authorList>
            <consortium name="DOE Joint Genome Institute"/>
            <person name="Kjaerbolling I."/>
            <person name="Vesth T."/>
            <person name="Frisvad J.C."/>
            <person name="Nybo J.L."/>
            <person name="Theobald S."/>
            <person name="Kildgaard S."/>
            <person name="Isbrandt T."/>
            <person name="Kuo A."/>
            <person name="Sato A."/>
            <person name="Lyhne E.K."/>
            <person name="Kogle M.E."/>
            <person name="Wiebenga A."/>
            <person name="Kun R.S."/>
            <person name="Lubbers R.J."/>
            <person name="Makela M.R."/>
            <person name="Barry K."/>
            <person name="Chovatia M."/>
            <person name="Clum A."/>
            <person name="Daum C."/>
            <person name="Haridas S."/>
            <person name="He G."/>
            <person name="LaButti K."/>
            <person name="Lipzen A."/>
            <person name="Mondo S."/>
            <person name="Riley R."/>
            <person name="Salamov A."/>
            <person name="Simmons B.A."/>
            <person name="Magnuson J.K."/>
            <person name="Henrissat B."/>
            <person name="Mortensen U.H."/>
            <person name="Larsen T.O."/>
            <person name="Devries R.P."/>
            <person name="Grigoriev I.V."/>
            <person name="Machida M."/>
            <person name="Baker S.E."/>
            <person name="Andersen M.R."/>
        </authorList>
    </citation>
    <scope>NUCLEOTIDE SEQUENCE [LARGE SCALE GENOMIC DNA]</scope>
    <source>
        <strain evidence="3 4">IBT 18842</strain>
    </source>
</reference>
<dbReference type="PROSITE" id="PS00626">
    <property type="entry name" value="RCC1_2"/>
    <property type="match status" value="1"/>
</dbReference>
<dbReference type="Gene3D" id="2.130.10.30">
    <property type="entry name" value="Regulator of chromosome condensation 1/beta-lactamase-inhibitor protein II"/>
    <property type="match status" value="1"/>
</dbReference>
<dbReference type="GO" id="GO:0034551">
    <property type="term" value="P:mitochondrial respiratory chain complex III assembly"/>
    <property type="evidence" value="ECO:0007669"/>
    <property type="project" value="TreeGrafter"/>
</dbReference>
<dbReference type="Proteomes" id="UP000325780">
    <property type="component" value="Unassembled WGS sequence"/>
</dbReference>
<evidence type="ECO:0000256" key="2">
    <source>
        <dbReference type="SAM" id="MobiDB-lite"/>
    </source>
</evidence>
<evidence type="ECO:0000313" key="3">
    <source>
        <dbReference type="EMBL" id="KAE8152704.1"/>
    </source>
</evidence>
<keyword evidence="4" id="KW-1185">Reference proteome</keyword>
<proteinExistence type="predicted"/>
<accession>A0A5N6U245</accession>
<dbReference type="PANTHER" id="PTHR47563:SF1">
    <property type="entry name" value="PROTEIN FMP25, MITOCHONDRIAL"/>
    <property type="match status" value="1"/>
</dbReference>
<dbReference type="EMBL" id="ML742049">
    <property type="protein sequence ID" value="KAE8152704.1"/>
    <property type="molecule type" value="Genomic_DNA"/>
</dbReference>
<feature type="region of interest" description="Disordered" evidence="2">
    <location>
        <begin position="515"/>
        <end position="541"/>
    </location>
</feature>
<feature type="repeat" description="RCC1" evidence="1">
    <location>
        <begin position="270"/>
        <end position="333"/>
    </location>
</feature>
<dbReference type="OrthoDB" id="10256179at2759"/>
<evidence type="ECO:0000256" key="1">
    <source>
        <dbReference type="PROSITE-ProRule" id="PRU00235"/>
    </source>
</evidence>
<evidence type="ECO:0000313" key="4">
    <source>
        <dbReference type="Proteomes" id="UP000325780"/>
    </source>
</evidence>